<dbReference type="HOGENOM" id="CLU_2200274_0_0_1"/>
<gene>
    <name evidence="1" type="primary">GLEAN_00295</name>
    <name evidence="1" type="ORF">TcasGA2_TC000295</name>
</gene>
<reference evidence="1 2" key="1">
    <citation type="journal article" date="2008" name="Nature">
        <title>The genome of the model beetle and pest Tribolium castaneum.</title>
        <authorList>
            <consortium name="Tribolium Genome Sequencing Consortium"/>
            <person name="Richards S."/>
            <person name="Gibbs R.A."/>
            <person name="Weinstock G.M."/>
            <person name="Brown S.J."/>
            <person name="Denell R."/>
            <person name="Beeman R.W."/>
            <person name="Gibbs R."/>
            <person name="Beeman R.W."/>
            <person name="Brown S.J."/>
            <person name="Bucher G."/>
            <person name="Friedrich M."/>
            <person name="Grimmelikhuijzen C.J."/>
            <person name="Klingler M."/>
            <person name="Lorenzen M."/>
            <person name="Richards S."/>
            <person name="Roth S."/>
            <person name="Schroder R."/>
            <person name="Tautz D."/>
            <person name="Zdobnov E.M."/>
            <person name="Muzny D."/>
            <person name="Gibbs R.A."/>
            <person name="Weinstock G.M."/>
            <person name="Attaway T."/>
            <person name="Bell S."/>
            <person name="Buhay C.J."/>
            <person name="Chandrabose M.N."/>
            <person name="Chavez D."/>
            <person name="Clerk-Blankenburg K.P."/>
            <person name="Cree A."/>
            <person name="Dao M."/>
            <person name="Davis C."/>
            <person name="Chacko J."/>
            <person name="Dinh H."/>
            <person name="Dugan-Rocha S."/>
            <person name="Fowler G."/>
            <person name="Garner T.T."/>
            <person name="Garnes J."/>
            <person name="Gnirke A."/>
            <person name="Hawes A."/>
            <person name="Hernandez J."/>
            <person name="Hines S."/>
            <person name="Holder M."/>
            <person name="Hume J."/>
            <person name="Jhangiani S.N."/>
            <person name="Joshi V."/>
            <person name="Khan Z.M."/>
            <person name="Jackson L."/>
            <person name="Kovar C."/>
            <person name="Kowis A."/>
            <person name="Lee S."/>
            <person name="Lewis L.R."/>
            <person name="Margolis J."/>
            <person name="Morgan M."/>
            <person name="Nazareth L.V."/>
            <person name="Nguyen N."/>
            <person name="Okwuonu G."/>
            <person name="Parker D."/>
            <person name="Richards S."/>
            <person name="Ruiz S.J."/>
            <person name="Santibanez J."/>
            <person name="Savard J."/>
            <person name="Scherer S.E."/>
            <person name="Schneider B."/>
            <person name="Sodergren E."/>
            <person name="Tautz D."/>
            <person name="Vattahil S."/>
            <person name="Villasana D."/>
            <person name="White C.S."/>
            <person name="Wright R."/>
            <person name="Park Y."/>
            <person name="Beeman R.W."/>
            <person name="Lord J."/>
            <person name="Oppert B."/>
            <person name="Lorenzen M."/>
            <person name="Brown S."/>
            <person name="Wang L."/>
            <person name="Savard J."/>
            <person name="Tautz D."/>
            <person name="Richards S."/>
            <person name="Weinstock G."/>
            <person name="Gibbs R.A."/>
            <person name="Liu Y."/>
            <person name="Worley K."/>
            <person name="Weinstock G."/>
            <person name="Elsik C.G."/>
            <person name="Reese J.T."/>
            <person name="Elhaik E."/>
            <person name="Landan G."/>
            <person name="Graur D."/>
            <person name="Arensburger P."/>
            <person name="Atkinson P."/>
            <person name="Beeman R.W."/>
            <person name="Beidler J."/>
            <person name="Brown S.J."/>
            <person name="Demuth J.P."/>
            <person name="Drury D.W."/>
            <person name="Du Y.Z."/>
            <person name="Fujiwara H."/>
            <person name="Lorenzen M."/>
            <person name="Maselli V."/>
            <person name="Osanai M."/>
            <person name="Park Y."/>
            <person name="Robertson H.M."/>
            <person name="Tu Z."/>
            <person name="Wang J.J."/>
            <person name="Wang S."/>
            <person name="Richards S."/>
            <person name="Song H."/>
            <person name="Zhang L."/>
            <person name="Sodergren E."/>
            <person name="Werner D."/>
            <person name="Stanke M."/>
            <person name="Morgenstern B."/>
            <person name="Solovyev V."/>
            <person name="Kosarev P."/>
            <person name="Brown G."/>
            <person name="Chen H.C."/>
            <person name="Ermolaeva O."/>
            <person name="Hlavina W."/>
            <person name="Kapustin Y."/>
            <person name="Kiryutin B."/>
            <person name="Kitts P."/>
            <person name="Maglott D."/>
            <person name="Pruitt K."/>
            <person name="Sapojnikov V."/>
            <person name="Souvorov A."/>
            <person name="Mackey A.J."/>
            <person name="Waterhouse R.M."/>
            <person name="Wyder S."/>
            <person name="Zdobnov E.M."/>
            <person name="Zdobnov E.M."/>
            <person name="Wyder S."/>
            <person name="Kriventseva E.V."/>
            <person name="Kadowaki T."/>
            <person name="Bork P."/>
            <person name="Aranda M."/>
            <person name="Bao R."/>
            <person name="Beermann A."/>
            <person name="Berns N."/>
            <person name="Bolognesi R."/>
            <person name="Bonneton F."/>
            <person name="Bopp D."/>
            <person name="Brown S.J."/>
            <person name="Bucher G."/>
            <person name="Butts T."/>
            <person name="Chaumot A."/>
            <person name="Denell R.E."/>
            <person name="Ferrier D.E."/>
            <person name="Friedrich M."/>
            <person name="Gordon C.M."/>
            <person name="Jindra M."/>
            <person name="Klingler M."/>
            <person name="Lan Q."/>
            <person name="Lattorff H.M."/>
            <person name="Laudet V."/>
            <person name="von Levetsow C."/>
            <person name="Liu Z."/>
            <person name="Lutz R."/>
            <person name="Lynch J.A."/>
            <person name="da Fonseca R.N."/>
            <person name="Posnien N."/>
            <person name="Reuter R."/>
            <person name="Roth S."/>
            <person name="Savard J."/>
            <person name="Schinko J.B."/>
            <person name="Schmitt C."/>
            <person name="Schoppmeier M."/>
            <person name="Schroder R."/>
            <person name="Shippy T.D."/>
            <person name="Simonnet F."/>
            <person name="Marques-Souza H."/>
            <person name="Tautz D."/>
            <person name="Tomoyasu Y."/>
            <person name="Trauner J."/>
            <person name="Van der Zee M."/>
            <person name="Vervoort M."/>
            <person name="Wittkopp N."/>
            <person name="Wimmer E.A."/>
            <person name="Yang X."/>
            <person name="Jones A.K."/>
            <person name="Sattelle D.B."/>
            <person name="Ebert P.R."/>
            <person name="Nelson D."/>
            <person name="Scott J.G."/>
            <person name="Beeman R.W."/>
            <person name="Muthukrishnan S."/>
            <person name="Kramer K.J."/>
            <person name="Arakane Y."/>
            <person name="Beeman R.W."/>
            <person name="Zhu Q."/>
            <person name="Hogenkamp D."/>
            <person name="Dixit R."/>
            <person name="Oppert B."/>
            <person name="Jiang H."/>
            <person name="Zou Z."/>
            <person name="Marshall J."/>
            <person name="Elpidina E."/>
            <person name="Vinokurov K."/>
            <person name="Oppert C."/>
            <person name="Zou Z."/>
            <person name="Evans J."/>
            <person name="Lu Z."/>
            <person name="Zhao P."/>
            <person name="Sumathipala N."/>
            <person name="Altincicek B."/>
            <person name="Vilcinskas A."/>
            <person name="Williams M."/>
            <person name="Hultmark D."/>
            <person name="Hetru C."/>
            <person name="Jiang H."/>
            <person name="Grimmelikhuijzen C.J."/>
            <person name="Hauser F."/>
            <person name="Cazzamali G."/>
            <person name="Williamson M."/>
            <person name="Park Y."/>
            <person name="Li B."/>
            <person name="Tanaka Y."/>
            <person name="Predel R."/>
            <person name="Neupert S."/>
            <person name="Schachtner J."/>
            <person name="Verleyen P."/>
            <person name="Raible F."/>
            <person name="Bork P."/>
            <person name="Friedrich M."/>
            <person name="Walden K.K."/>
            <person name="Robertson H.M."/>
            <person name="Angeli S."/>
            <person name="Foret S."/>
            <person name="Bucher G."/>
            <person name="Schuetz S."/>
            <person name="Maleszka R."/>
            <person name="Wimmer E.A."/>
            <person name="Beeman R.W."/>
            <person name="Lorenzen M."/>
            <person name="Tomoyasu Y."/>
            <person name="Miller S.C."/>
            <person name="Grossmann D."/>
            <person name="Bucher G."/>
        </authorList>
    </citation>
    <scope>NUCLEOTIDE SEQUENCE [LARGE SCALE GENOMIC DNA]</scope>
    <source>
        <strain evidence="1 2">Georgia GA2</strain>
    </source>
</reference>
<proteinExistence type="predicted"/>
<protein>
    <submittedName>
        <fullName evidence="1">Uncharacterized protein</fullName>
    </submittedName>
</protein>
<evidence type="ECO:0000313" key="1">
    <source>
        <dbReference type="EMBL" id="EEZ97910.1"/>
    </source>
</evidence>
<dbReference type="Proteomes" id="UP000007266">
    <property type="component" value="Linkage group 2"/>
</dbReference>
<reference evidence="1 2" key="2">
    <citation type="journal article" date="2010" name="Nucleic Acids Res.">
        <title>BeetleBase in 2010: revisions to provide comprehensive genomic information for Tribolium castaneum.</title>
        <authorList>
            <person name="Kim H.S."/>
            <person name="Murphy T."/>
            <person name="Xia J."/>
            <person name="Caragea D."/>
            <person name="Park Y."/>
            <person name="Beeman R.W."/>
            <person name="Lorenzen M.D."/>
            <person name="Butcher S."/>
            <person name="Manak J.R."/>
            <person name="Brown S.J."/>
        </authorList>
    </citation>
    <scope>GENOME REANNOTATION</scope>
    <source>
        <strain evidence="1 2">Georgia GA2</strain>
    </source>
</reference>
<dbReference type="EMBL" id="KQ971312">
    <property type="protein sequence ID" value="EEZ97910.1"/>
    <property type="molecule type" value="Genomic_DNA"/>
</dbReference>
<name>D6WBB5_TRICA</name>
<organism evidence="1 2">
    <name type="scientific">Tribolium castaneum</name>
    <name type="common">Red flour beetle</name>
    <dbReference type="NCBI Taxonomy" id="7070"/>
    <lineage>
        <taxon>Eukaryota</taxon>
        <taxon>Metazoa</taxon>
        <taxon>Ecdysozoa</taxon>
        <taxon>Arthropoda</taxon>
        <taxon>Hexapoda</taxon>
        <taxon>Insecta</taxon>
        <taxon>Pterygota</taxon>
        <taxon>Neoptera</taxon>
        <taxon>Endopterygota</taxon>
        <taxon>Coleoptera</taxon>
        <taxon>Polyphaga</taxon>
        <taxon>Cucujiformia</taxon>
        <taxon>Tenebrionidae</taxon>
        <taxon>Tenebrionidae incertae sedis</taxon>
        <taxon>Tribolium</taxon>
    </lineage>
</organism>
<sequence length="108" mass="12368">MDESISPWNTQLTTQDFAVFLRGDCRRLRTVTEKSFQASIPDLARYSSGYYSRHPELRFMMHSGTSCTDLFQIKIVPSKKGKNALHDVRNSHTVVLLIFMKNSPKLCA</sequence>
<evidence type="ECO:0000313" key="2">
    <source>
        <dbReference type="Proteomes" id="UP000007266"/>
    </source>
</evidence>
<keyword evidence="2" id="KW-1185">Reference proteome</keyword>
<dbReference type="AlphaFoldDB" id="D6WBB5"/>
<accession>D6WBB5</accession>